<organism evidence="1 2">
    <name type="scientific">Planifilum fulgidum</name>
    <dbReference type="NCBI Taxonomy" id="201973"/>
    <lineage>
        <taxon>Bacteria</taxon>
        <taxon>Bacillati</taxon>
        <taxon>Bacillota</taxon>
        <taxon>Bacilli</taxon>
        <taxon>Bacillales</taxon>
        <taxon>Thermoactinomycetaceae</taxon>
        <taxon>Planifilum</taxon>
    </lineage>
</organism>
<proteinExistence type="predicted"/>
<dbReference type="Proteomes" id="UP000198661">
    <property type="component" value="Unassembled WGS sequence"/>
</dbReference>
<name>A0A1I2MN18_9BACL</name>
<reference evidence="1 2" key="1">
    <citation type="submission" date="2016-10" db="EMBL/GenBank/DDBJ databases">
        <authorList>
            <person name="de Groot N.N."/>
        </authorList>
    </citation>
    <scope>NUCLEOTIDE SEQUENCE [LARGE SCALE GENOMIC DNA]</scope>
    <source>
        <strain evidence="1 2">DSM 44945</strain>
    </source>
</reference>
<protein>
    <submittedName>
        <fullName evidence="1">Uncharacterized protein</fullName>
    </submittedName>
</protein>
<dbReference type="AlphaFoldDB" id="A0A1I2MN18"/>
<sequence>MFSLIERVQRLCPELSIEHRRYVGIDFLYIRPPTPAARAIFEAKVREQADKMVRGTSLFYECHFVRKATDRWVYRFRFRVPDRKSFCCGNRCPDCILLRPKG</sequence>
<evidence type="ECO:0000313" key="2">
    <source>
        <dbReference type="Proteomes" id="UP000198661"/>
    </source>
</evidence>
<keyword evidence="2" id="KW-1185">Reference proteome</keyword>
<gene>
    <name evidence="1" type="ORF">SAMN04488025_10918</name>
</gene>
<evidence type="ECO:0000313" key="1">
    <source>
        <dbReference type="EMBL" id="SFF92894.1"/>
    </source>
</evidence>
<accession>A0A1I2MN18</accession>
<dbReference type="EMBL" id="FOOK01000009">
    <property type="protein sequence ID" value="SFF92894.1"/>
    <property type="molecule type" value="Genomic_DNA"/>
</dbReference>